<evidence type="ECO:0000256" key="1">
    <source>
        <dbReference type="SAM" id="MobiDB-lite"/>
    </source>
</evidence>
<feature type="non-terminal residue" evidence="3">
    <location>
        <position position="1"/>
    </location>
</feature>
<sequence>LYTKALNNMLGRHTAFSNASLPVSAKGVAPASSRGASRGTKQQTKHTLSPACSPWMGAQSPALCGAQIQHPSNTQTSARQYSTISAMATSEKMTVAITGATGLVGSRLASKLASQGHTVRALTRNPGSARSKLPFPGVEVYGPADWARAIQGATGAVNLAGEPIATRWTQEIKDQVKASRVRTTKTIVDYIAGTPEEQRPNVLVSSSAVGYYGTSQNASFSEDSQPGSDYLAEVCQEWEAAAKEAEGKTRTVILRIGIVLASDGGALGKMLPVFQIFAGGPLGSGRQWMSWVHRDDLVELIIESLQNPAYSGIYNATAPKPVRMSELCSSL</sequence>
<reference evidence="3" key="1">
    <citation type="submission" date="2017-08" db="EMBL/GenBank/DDBJ databases">
        <authorList>
            <person name="Polle J.E."/>
            <person name="Barry K."/>
            <person name="Cushman J."/>
            <person name="Schmutz J."/>
            <person name="Tran D."/>
            <person name="Hathwaick L.T."/>
            <person name="Yim W.C."/>
            <person name="Jenkins J."/>
            <person name="Mckie-Krisberg Z.M."/>
            <person name="Prochnik S."/>
            <person name="Lindquist E."/>
            <person name="Dockter R.B."/>
            <person name="Adam C."/>
            <person name="Molina H."/>
            <person name="Bunkerborg J."/>
            <person name="Jin E."/>
            <person name="Buchheim M."/>
            <person name="Magnuson J."/>
        </authorList>
    </citation>
    <scope>NUCLEOTIDE SEQUENCE</scope>
    <source>
        <strain evidence="3">CCAP 19/18</strain>
    </source>
</reference>
<feature type="region of interest" description="Disordered" evidence="1">
    <location>
        <begin position="27"/>
        <end position="52"/>
    </location>
</feature>
<dbReference type="NCBIfam" id="TIGR01777">
    <property type="entry name" value="yfcH"/>
    <property type="match status" value="1"/>
</dbReference>
<organism evidence="3 4">
    <name type="scientific">Dunaliella salina</name>
    <name type="common">Green alga</name>
    <name type="synonym">Protococcus salinus</name>
    <dbReference type="NCBI Taxonomy" id="3046"/>
    <lineage>
        <taxon>Eukaryota</taxon>
        <taxon>Viridiplantae</taxon>
        <taxon>Chlorophyta</taxon>
        <taxon>core chlorophytes</taxon>
        <taxon>Chlorophyceae</taxon>
        <taxon>CS clade</taxon>
        <taxon>Chlamydomonadales</taxon>
        <taxon>Dunaliellaceae</taxon>
        <taxon>Dunaliella</taxon>
    </lineage>
</organism>
<dbReference type="SUPFAM" id="SSF51735">
    <property type="entry name" value="NAD(P)-binding Rossmann-fold domains"/>
    <property type="match status" value="1"/>
</dbReference>
<dbReference type="InterPro" id="IPR036291">
    <property type="entry name" value="NAD(P)-bd_dom_sf"/>
</dbReference>
<evidence type="ECO:0000313" key="4">
    <source>
        <dbReference type="Proteomes" id="UP000815325"/>
    </source>
</evidence>
<dbReference type="Gene3D" id="3.40.50.720">
    <property type="entry name" value="NAD(P)-binding Rossmann-like Domain"/>
    <property type="match status" value="1"/>
</dbReference>
<dbReference type="Proteomes" id="UP000815325">
    <property type="component" value="Unassembled WGS sequence"/>
</dbReference>
<feature type="non-terminal residue" evidence="3">
    <location>
        <position position="331"/>
    </location>
</feature>
<protein>
    <recommendedName>
        <fullName evidence="2">NAD-dependent epimerase/dehydratase domain-containing protein</fullName>
    </recommendedName>
</protein>
<accession>A0ABQ7GH63</accession>
<proteinExistence type="predicted"/>
<keyword evidence="4" id="KW-1185">Reference proteome</keyword>
<evidence type="ECO:0000313" key="3">
    <source>
        <dbReference type="EMBL" id="KAF5843781.1"/>
    </source>
</evidence>
<name>A0ABQ7GH63_DUNSA</name>
<comment type="caution">
    <text evidence="3">The sequence shown here is derived from an EMBL/GenBank/DDBJ whole genome shotgun (WGS) entry which is preliminary data.</text>
</comment>
<dbReference type="PANTHER" id="PTHR11092:SF0">
    <property type="entry name" value="EPIMERASE FAMILY PROTEIN SDR39U1"/>
    <property type="match status" value="1"/>
</dbReference>
<dbReference type="PANTHER" id="PTHR11092">
    <property type="entry name" value="SUGAR NUCLEOTIDE EPIMERASE RELATED"/>
    <property type="match status" value="1"/>
</dbReference>
<dbReference type="Pfam" id="PF01370">
    <property type="entry name" value="Epimerase"/>
    <property type="match status" value="1"/>
</dbReference>
<dbReference type="EMBL" id="MU069438">
    <property type="protein sequence ID" value="KAF5843781.1"/>
    <property type="molecule type" value="Genomic_DNA"/>
</dbReference>
<feature type="domain" description="NAD-dependent epimerase/dehydratase" evidence="2">
    <location>
        <begin position="95"/>
        <end position="315"/>
    </location>
</feature>
<dbReference type="InterPro" id="IPR010099">
    <property type="entry name" value="SDR39U1"/>
</dbReference>
<evidence type="ECO:0000259" key="2">
    <source>
        <dbReference type="Pfam" id="PF01370"/>
    </source>
</evidence>
<dbReference type="InterPro" id="IPR001509">
    <property type="entry name" value="Epimerase_deHydtase"/>
</dbReference>
<gene>
    <name evidence="3" type="ORF">DUNSADRAFT_8297</name>
</gene>